<dbReference type="Pfam" id="PF01943">
    <property type="entry name" value="Polysacc_synt"/>
    <property type="match status" value="1"/>
</dbReference>
<name>A0A940IEE2_9BACT</name>
<dbReference type="InterPro" id="IPR002797">
    <property type="entry name" value="Polysacc_synth"/>
</dbReference>
<organism evidence="7 8">
    <name type="scientific">Candidatus Aphodosoma intestinipullorum</name>
    <dbReference type="NCBI Taxonomy" id="2840674"/>
    <lineage>
        <taxon>Bacteria</taxon>
        <taxon>Pseudomonadati</taxon>
        <taxon>Bacteroidota</taxon>
        <taxon>Bacteroidia</taxon>
        <taxon>Bacteroidales</taxon>
        <taxon>Candidatus Aphodosoma</taxon>
    </lineage>
</organism>
<keyword evidence="5 6" id="KW-0472">Membrane</keyword>
<evidence type="ECO:0000256" key="3">
    <source>
        <dbReference type="ARBA" id="ARBA00022692"/>
    </source>
</evidence>
<feature type="transmembrane region" description="Helical" evidence="6">
    <location>
        <begin position="21"/>
        <end position="40"/>
    </location>
</feature>
<evidence type="ECO:0000256" key="6">
    <source>
        <dbReference type="SAM" id="Phobius"/>
    </source>
</evidence>
<comment type="caution">
    <text evidence="7">The sequence shown here is derived from an EMBL/GenBank/DDBJ whole genome shotgun (WGS) entry which is preliminary data.</text>
</comment>
<gene>
    <name evidence="7" type="ORF">IAC51_02730</name>
</gene>
<keyword evidence="4 6" id="KW-1133">Transmembrane helix</keyword>
<feature type="transmembrane region" description="Helical" evidence="6">
    <location>
        <begin position="153"/>
        <end position="173"/>
    </location>
</feature>
<feature type="transmembrane region" description="Helical" evidence="6">
    <location>
        <begin position="123"/>
        <end position="141"/>
    </location>
</feature>
<comment type="subcellular location">
    <subcellularLocation>
        <location evidence="1">Cell membrane</location>
        <topology evidence="1">Multi-pass membrane protein</topology>
    </subcellularLocation>
</comment>
<evidence type="ECO:0000256" key="5">
    <source>
        <dbReference type="ARBA" id="ARBA00023136"/>
    </source>
</evidence>
<feature type="transmembrane region" description="Helical" evidence="6">
    <location>
        <begin position="328"/>
        <end position="353"/>
    </location>
</feature>
<dbReference type="EMBL" id="JADIMV010000049">
    <property type="protein sequence ID" value="MBO8439544.1"/>
    <property type="molecule type" value="Genomic_DNA"/>
</dbReference>
<feature type="transmembrane region" description="Helical" evidence="6">
    <location>
        <begin position="296"/>
        <end position="316"/>
    </location>
</feature>
<dbReference type="SUPFAM" id="SSF103473">
    <property type="entry name" value="MFS general substrate transporter"/>
    <property type="match status" value="1"/>
</dbReference>
<feature type="transmembrane region" description="Helical" evidence="6">
    <location>
        <begin position="365"/>
        <end position="383"/>
    </location>
</feature>
<reference evidence="7" key="2">
    <citation type="journal article" date="2021" name="PeerJ">
        <title>Extensive microbial diversity within the chicken gut microbiome revealed by metagenomics and culture.</title>
        <authorList>
            <person name="Gilroy R."/>
            <person name="Ravi A."/>
            <person name="Getino M."/>
            <person name="Pursley I."/>
            <person name="Horton D.L."/>
            <person name="Alikhan N.F."/>
            <person name="Baker D."/>
            <person name="Gharbi K."/>
            <person name="Hall N."/>
            <person name="Watson M."/>
            <person name="Adriaenssens E.M."/>
            <person name="Foster-Nyarko E."/>
            <person name="Jarju S."/>
            <person name="Secka A."/>
            <person name="Antonio M."/>
            <person name="Oren A."/>
            <person name="Chaudhuri R.R."/>
            <person name="La Ragione R."/>
            <person name="Hildebrand F."/>
            <person name="Pallen M.J."/>
        </authorList>
    </citation>
    <scope>NUCLEOTIDE SEQUENCE</scope>
    <source>
        <strain evidence="7">3924</strain>
    </source>
</reference>
<feature type="transmembrane region" description="Helical" evidence="6">
    <location>
        <begin position="93"/>
        <end position="117"/>
    </location>
</feature>
<dbReference type="AlphaFoldDB" id="A0A940IEE2"/>
<dbReference type="PANTHER" id="PTHR30250:SF11">
    <property type="entry name" value="O-ANTIGEN TRANSPORTER-RELATED"/>
    <property type="match status" value="1"/>
</dbReference>
<accession>A0A940IEE2</accession>
<dbReference type="PANTHER" id="PTHR30250">
    <property type="entry name" value="PST FAMILY PREDICTED COLANIC ACID TRANSPORTER"/>
    <property type="match status" value="1"/>
</dbReference>
<evidence type="ECO:0000313" key="8">
    <source>
        <dbReference type="Proteomes" id="UP000712007"/>
    </source>
</evidence>
<dbReference type="InterPro" id="IPR036259">
    <property type="entry name" value="MFS_trans_sf"/>
</dbReference>
<feature type="transmembrane region" description="Helical" evidence="6">
    <location>
        <begin position="52"/>
        <end position="72"/>
    </location>
</feature>
<dbReference type="InterPro" id="IPR050833">
    <property type="entry name" value="Poly_Biosynth_Transport"/>
</dbReference>
<evidence type="ECO:0000313" key="7">
    <source>
        <dbReference type="EMBL" id="MBO8439544.1"/>
    </source>
</evidence>
<proteinExistence type="predicted"/>
<sequence length="414" mass="45706">MNAKEILNRIWRSAVAKNYSHMTATQIAAMAISVCVYPYVIRRLGVEAYGLYVFGLSITSYFLEFTAFGLKFPSVKATVELRDDTEGTNRTVMCVYIIKGLLALLSCAVFCALTACIPLLRTNALLFGCIFTQILGEVLMPNWFYQGRQKMQIITYMSVGFRLLTVPFIFIFVKSPADVVTFAVINTAGIVAAAIGAMVIMVRSEGVRPVRVRADDVTSMVKDALPFFGSNVMSTVKTETVTLLIGSFLGMKDVAIYDLANKMVTIPRTITQSINQALFPAVLADQSRKVKKIIRYEYAIGFTIIALLAAGGYWAALLLGGREMVGAYPISLILSVTILTWLVVGAYIAFVFVPQRRYYLVTRNQLVALLSFLAIGIPAVAVFRNVYALTAAFALSGVCEIIYCIYITRKQRLL</sequence>
<dbReference type="Proteomes" id="UP000712007">
    <property type="component" value="Unassembled WGS sequence"/>
</dbReference>
<evidence type="ECO:0000256" key="4">
    <source>
        <dbReference type="ARBA" id="ARBA00022989"/>
    </source>
</evidence>
<feature type="transmembrane region" description="Helical" evidence="6">
    <location>
        <begin position="179"/>
        <end position="202"/>
    </location>
</feature>
<keyword evidence="3 6" id="KW-0812">Transmembrane</keyword>
<reference evidence="7" key="1">
    <citation type="submission" date="2020-10" db="EMBL/GenBank/DDBJ databases">
        <authorList>
            <person name="Gilroy R."/>
        </authorList>
    </citation>
    <scope>NUCLEOTIDE SEQUENCE</scope>
    <source>
        <strain evidence="7">3924</strain>
    </source>
</reference>
<keyword evidence="2" id="KW-1003">Cell membrane</keyword>
<dbReference type="GO" id="GO:0005886">
    <property type="term" value="C:plasma membrane"/>
    <property type="evidence" value="ECO:0007669"/>
    <property type="project" value="UniProtKB-SubCell"/>
</dbReference>
<evidence type="ECO:0000256" key="2">
    <source>
        <dbReference type="ARBA" id="ARBA00022475"/>
    </source>
</evidence>
<feature type="transmembrane region" description="Helical" evidence="6">
    <location>
        <begin position="389"/>
        <end position="408"/>
    </location>
</feature>
<evidence type="ECO:0000256" key="1">
    <source>
        <dbReference type="ARBA" id="ARBA00004651"/>
    </source>
</evidence>
<protein>
    <submittedName>
        <fullName evidence="7">Oligosaccharide flippase family protein</fullName>
    </submittedName>
</protein>